<reference evidence="3 4" key="1">
    <citation type="submission" date="2020-08" db="EMBL/GenBank/DDBJ databases">
        <title>Genomic Encyclopedia of Type Strains, Phase IV (KMG-IV): sequencing the most valuable type-strain genomes for metagenomic binning, comparative biology and taxonomic classification.</title>
        <authorList>
            <person name="Goeker M."/>
        </authorList>
    </citation>
    <scope>NUCLEOTIDE SEQUENCE [LARGE SCALE GENOMIC DNA]</scope>
    <source>
        <strain evidence="3 4">YIM 65646</strain>
    </source>
</reference>
<proteinExistence type="predicted"/>
<dbReference type="EMBL" id="JACHGT010000009">
    <property type="protein sequence ID" value="MBB6036671.1"/>
    <property type="molecule type" value="Genomic_DNA"/>
</dbReference>
<evidence type="ECO:0000313" key="4">
    <source>
        <dbReference type="Proteomes" id="UP000548476"/>
    </source>
</evidence>
<sequence length="384" mass="41068">MSPEPKPPASKAKKAGIIGAIVGLAAAGIAAGVATERYLVRKARNIDDDPYADEPFGLLPYDRSATVTTADDIEIYAEIEGADDAPVTAVFVHGFCLDMGTFHFQRRALTQAKLPVRAIYYDQPGHGRSGALPVAEYDIETLGTGLGAVIDALAPKGPLVLIGHSMGAMTIMALAEQRPELFAERVKGVSLLSTSSGGLSEVSFGLPKMISQLRRPLLPLVTRAATMTPTMIDRARRAAGDIAWLLTRRYGFGTSRPSPSVVSYVELMNTATPMQTVAGYLKTLMEHSRADSLMAFTGGDVLIIGGAKDNFTPVAHTRLLAEAMPAARLVVLPEAGHVAPLEFPDEVSGPLIAQLHRICEAVTASPLKKLFKRRRKNTDQGERT</sequence>
<protein>
    <submittedName>
        <fullName evidence="3">Pimeloyl-ACP methyl ester carboxylesterase</fullName>
    </submittedName>
</protein>
<keyword evidence="1" id="KW-0472">Membrane</keyword>
<keyword evidence="1" id="KW-0812">Transmembrane</keyword>
<dbReference type="Gene3D" id="3.40.50.1820">
    <property type="entry name" value="alpha/beta hydrolase"/>
    <property type="match status" value="1"/>
</dbReference>
<keyword evidence="1" id="KW-1133">Transmembrane helix</keyword>
<name>A0A841FH72_9ACTN</name>
<dbReference type="SUPFAM" id="SSF53474">
    <property type="entry name" value="alpha/beta-Hydrolases"/>
    <property type="match status" value="1"/>
</dbReference>
<dbReference type="Proteomes" id="UP000548476">
    <property type="component" value="Unassembled WGS sequence"/>
</dbReference>
<keyword evidence="4" id="KW-1185">Reference proteome</keyword>
<dbReference type="RefSeq" id="WP_184789498.1">
    <property type="nucleotide sequence ID" value="NZ_BONT01000033.1"/>
</dbReference>
<dbReference type="AlphaFoldDB" id="A0A841FH72"/>
<organism evidence="3 4">
    <name type="scientific">Phytomonospora endophytica</name>
    <dbReference type="NCBI Taxonomy" id="714109"/>
    <lineage>
        <taxon>Bacteria</taxon>
        <taxon>Bacillati</taxon>
        <taxon>Actinomycetota</taxon>
        <taxon>Actinomycetes</taxon>
        <taxon>Micromonosporales</taxon>
        <taxon>Micromonosporaceae</taxon>
        <taxon>Phytomonospora</taxon>
    </lineage>
</organism>
<dbReference type="InterPro" id="IPR000073">
    <property type="entry name" value="AB_hydrolase_1"/>
</dbReference>
<dbReference type="InterPro" id="IPR050471">
    <property type="entry name" value="AB_hydrolase"/>
</dbReference>
<dbReference type="GO" id="GO:0003824">
    <property type="term" value="F:catalytic activity"/>
    <property type="evidence" value="ECO:0007669"/>
    <property type="project" value="UniProtKB-ARBA"/>
</dbReference>
<dbReference type="InterPro" id="IPR029058">
    <property type="entry name" value="AB_hydrolase_fold"/>
</dbReference>
<evidence type="ECO:0000256" key="1">
    <source>
        <dbReference type="SAM" id="Phobius"/>
    </source>
</evidence>
<dbReference type="PANTHER" id="PTHR43433:SF5">
    <property type="entry name" value="AB HYDROLASE-1 DOMAIN-CONTAINING PROTEIN"/>
    <property type="match status" value="1"/>
</dbReference>
<evidence type="ECO:0000313" key="3">
    <source>
        <dbReference type="EMBL" id="MBB6036671.1"/>
    </source>
</evidence>
<feature type="domain" description="AB hydrolase-1" evidence="2">
    <location>
        <begin position="90"/>
        <end position="347"/>
    </location>
</feature>
<evidence type="ECO:0000259" key="2">
    <source>
        <dbReference type="Pfam" id="PF12697"/>
    </source>
</evidence>
<comment type="caution">
    <text evidence="3">The sequence shown here is derived from an EMBL/GenBank/DDBJ whole genome shotgun (WGS) entry which is preliminary data.</text>
</comment>
<dbReference type="Pfam" id="PF12697">
    <property type="entry name" value="Abhydrolase_6"/>
    <property type="match status" value="1"/>
</dbReference>
<gene>
    <name evidence="3" type="ORF">HNR73_004542</name>
</gene>
<dbReference type="PANTHER" id="PTHR43433">
    <property type="entry name" value="HYDROLASE, ALPHA/BETA FOLD FAMILY PROTEIN"/>
    <property type="match status" value="1"/>
</dbReference>
<feature type="transmembrane region" description="Helical" evidence="1">
    <location>
        <begin position="15"/>
        <end position="34"/>
    </location>
</feature>
<accession>A0A841FH72</accession>